<evidence type="ECO:0000313" key="2">
    <source>
        <dbReference type="Proteomes" id="UP000196842"/>
    </source>
</evidence>
<sequence length="37" mass="4138">MELVLEVINTPELKEGCSQSWRFKQSGGVLGRSPECE</sequence>
<reference evidence="1 2" key="1">
    <citation type="submission" date="2017-05" db="EMBL/GenBank/DDBJ databases">
        <authorList>
            <person name="Song R."/>
            <person name="Chenine A.L."/>
            <person name="Ruprecht R.M."/>
        </authorList>
    </citation>
    <scope>NUCLEOTIDE SEQUENCE [LARGE SCALE GENOMIC DNA]</scope>
    <source>
        <strain evidence="1 2">CFBP 1590</strain>
    </source>
</reference>
<dbReference type="Proteomes" id="UP000196842">
    <property type="component" value="Chromosome I"/>
</dbReference>
<accession>A0A1Y6JP87</accession>
<organism evidence="1 2">
    <name type="scientific">Pseudomonas viridiflava</name>
    <name type="common">Phytomonas viridiflava</name>
    <dbReference type="NCBI Taxonomy" id="33069"/>
    <lineage>
        <taxon>Bacteria</taxon>
        <taxon>Pseudomonadati</taxon>
        <taxon>Pseudomonadota</taxon>
        <taxon>Gammaproteobacteria</taxon>
        <taxon>Pseudomonadales</taxon>
        <taxon>Pseudomonadaceae</taxon>
        <taxon>Pseudomonas</taxon>
    </lineage>
</organism>
<proteinExistence type="predicted"/>
<protein>
    <submittedName>
        <fullName evidence="1">Uncharacterized protein</fullName>
    </submittedName>
</protein>
<dbReference type="AlphaFoldDB" id="A0A1Y6JP87"/>
<gene>
    <name evidence="1" type="ORF">CFBP1590__3066</name>
</gene>
<dbReference type="EMBL" id="LT855380">
    <property type="protein sequence ID" value="SMS10652.1"/>
    <property type="molecule type" value="Genomic_DNA"/>
</dbReference>
<dbReference type="KEGG" id="pvd:CFBP1590__3066"/>
<name>A0A1Y6JP87_PSEVI</name>
<evidence type="ECO:0000313" key="1">
    <source>
        <dbReference type="EMBL" id="SMS10652.1"/>
    </source>
</evidence>